<feature type="domain" description="FAD dependent oxidoreductase" evidence="1">
    <location>
        <begin position="30"/>
        <end position="390"/>
    </location>
</feature>
<dbReference type="Proteomes" id="UP000198661">
    <property type="component" value="Unassembled WGS sequence"/>
</dbReference>
<dbReference type="RefSeq" id="WP_218154403.1">
    <property type="nucleotide sequence ID" value="NZ_FOOK01000004.1"/>
</dbReference>
<organism evidence="2 3">
    <name type="scientific">Planifilum fulgidum</name>
    <dbReference type="NCBI Taxonomy" id="201973"/>
    <lineage>
        <taxon>Bacteria</taxon>
        <taxon>Bacillati</taxon>
        <taxon>Bacillota</taxon>
        <taxon>Bacilli</taxon>
        <taxon>Bacillales</taxon>
        <taxon>Thermoactinomycetaceae</taxon>
        <taxon>Planifilum</taxon>
    </lineage>
</organism>
<keyword evidence="3" id="KW-1185">Reference proteome</keyword>
<name>A0A1I2L631_9BACL</name>
<dbReference type="InterPro" id="IPR036188">
    <property type="entry name" value="FAD/NAD-bd_sf"/>
</dbReference>
<dbReference type="GO" id="GO:0005737">
    <property type="term" value="C:cytoplasm"/>
    <property type="evidence" value="ECO:0007669"/>
    <property type="project" value="TreeGrafter"/>
</dbReference>
<evidence type="ECO:0000313" key="2">
    <source>
        <dbReference type="EMBL" id="SFF74383.1"/>
    </source>
</evidence>
<dbReference type="InterPro" id="IPR006076">
    <property type="entry name" value="FAD-dep_OxRdtase"/>
</dbReference>
<dbReference type="SUPFAM" id="SSF51905">
    <property type="entry name" value="FAD/NAD(P)-binding domain"/>
    <property type="match status" value="1"/>
</dbReference>
<reference evidence="3" key="1">
    <citation type="submission" date="2016-10" db="EMBL/GenBank/DDBJ databases">
        <authorList>
            <person name="Varghese N."/>
            <person name="Submissions S."/>
        </authorList>
    </citation>
    <scope>NUCLEOTIDE SEQUENCE [LARGE SCALE GENOMIC DNA]</scope>
    <source>
        <strain evidence="3">DSM 44945</strain>
    </source>
</reference>
<dbReference type="PANTHER" id="PTHR13847">
    <property type="entry name" value="SARCOSINE DEHYDROGENASE-RELATED"/>
    <property type="match status" value="1"/>
</dbReference>
<proteinExistence type="predicted"/>
<dbReference type="Gene3D" id="3.50.50.60">
    <property type="entry name" value="FAD/NAD(P)-binding domain"/>
    <property type="match status" value="1"/>
</dbReference>
<dbReference type="Pfam" id="PF01266">
    <property type="entry name" value="DAO"/>
    <property type="match status" value="1"/>
</dbReference>
<dbReference type="Gene3D" id="3.30.9.10">
    <property type="entry name" value="D-Amino Acid Oxidase, subunit A, domain 2"/>
    <property type="match status" value="1"/>
</dbReference>
<evidence type="ECO:0000259" key="1">
    <source>
        <dbReference type="Pfam" id="PF01266"/>
    </source>
</evidence>
<dbReference type="STRING" id="201973.SAMN04488025_10466"/>
<accession>A0A1I2L631</accession>
<gene>
    <name evidence="2" type="ORF">SAMN04488025_10466</name>
</gene>
<evidence type="ECO:0000313" key="3">
    <source>
        <dbReference type="Proteomes" id="UP000198661"/>
    </source>
</evidence>
<dbReference type="PANTHER" id="PTHR13847:SF281">
    <property type="entry name" value="FAD DEPENDENT OXIDOREDUCTASE DOMAIN-CONTAINING PROTEIN"/>
    <property type="match status" value="1"/>
</dbReference>
<dbReference type="EMBL" id="FOOK01000004">
    <property type="protein sequence ID" value="SFF74383.1"/>
    <property type="molecule type" value="Genomic_DNA"/>
</dbReference>
<protein>
    <submittedName>
        <fullName evidence="2">Glycine/D-amino acid oxidase</fullName>
    </submittedName>
</protein>
<dbReference type="AlphaFoldDB" id="A0A1I2L631"/>
<sequence length="441" mass="49755">MGDFRKKSFWMESLGAYRGRPPLDGSTRADVLIIGAGFTGLSTAIHLKEKRPSLKVLVLESDVVGFGASGRNGGFSMRLFGITMELTAMRYGREKTKEADRYMVKAVDHLERMVQKYRIECDYVRHGMMTVAANPRQLKHLEKEMRLAEELGIKGLRWLTAEEARALVDSPTYLGARFDEHCALVHPVKLVRGLADAAERLGVDIRERTRVLDIRPDKSEVHTDRGIVRADSIVIATNAFSGLFSPLRAKQLPVYTYIALTEPLSAGQLKSLGWERRIGIEDARNLLHYYRLTPDNRLLFGGSDAIYYYGGPLDRDRNELIFARLKRAVAETFPQLQGIRFTHHWGGPISATLDLVPVIGRIRPNVWYSVGCMGHGVSLTNYNGLTIAELLLGEESERTDFFIVGRRVTPLPPEPFRFLLAEAILRFFRYGDRKGMRAGKT</sequence>